<comment type="caution">
    <text evidence="1">The sequence shown here is derived from an EMBL/GenBank/DDBJ whole genome shotgun (WGS) entry which is preliminary data.</text>
</comment>
<evidence type="ECO:0000313" key="2">
    <source>
        <dbReference type="Proteomes" id="UP000054053"/>
    </source>
</evidence>
<proteinExistence type="predicted"/>
<evidence type="ECO:0000313" key="1">
    <source>
        <dbReference type="EMBL" id="GAO13170.1"/>
    </source>
</evidence>
<reference evidence="2" key="1">
    <citation type="journal article" date="2016" name="Genome Announc.">
        <title>Genome sequence of Ustilaginoidea virens IPU010, a rice pathogenic fungus causing false smut.</title>
        <authorList>
            <person name="Kumagai T."/>
            <person name="Ishii T."/>
            <person name="Terai G."/>
            <person name="Umemura M."/>
            <person name="Machida M."/>
            <person name="Asai K."/>
        </authorList>
    </citation>
    <scope>NUCLEOTIDE SEQUENCE [LARGE SCALE GENOMIC DNA]</scope>
    <source>
        <strain evidence="2">IPU010</strain>
    </source>
</reference>
<accession>A0A1B5KR34</accession>
<name>A0A1B5KR34_USTVR</name>
<organism evidence="1 2">
    <name type="scientific">Ustilaginoidea virens</name>
    <name type="common">Rice false smut fungus</name>
    <name type="synonym">Villosiclava virens</name>
    <dbReference type="NCBI Taxonomy" id="1159556"/>
    <lineage>
        <taxon>Eukaryota</taxon>
        <taxon>Fungi</taxon>
        <taxon>Dikarya</taxon>
        <taxon>Ascomycota</taxon>
        <taxon>Pezizomycotina</taxon>
        <taxon>Sordariomycetes</taxon>
        <taxon>Hypocreomycetidae</taxon>
        <taxon>Hypocreales</taxon>
        <taxon>Clavicipitaceae</taxon>
        <taxon>Ustilaginoidea</taxon>
    </lineage>
</organism>
<dbReference type="Proteomes" id="UP000054053">
    <property type="component" value="Unassembled WGS sequence"/>
</dbReference>
<dbReference type="EMBL" id="BBTG02000010">
    <property type="protein sequence ID" value="GAO13170.1"/>
    <property type="molecule type" value="Genomic_DNA"/>
</dbReference>
<protein>
    <submittedName>
        <fullName evidence="1">Uncharacterized protein</fullName>
    </submittedName>
</protein>
<sequence length="65" mass="6489">MLLAAAAAAAVAVDGDTRTSNQPASIDWNTGTLDAGQLAHQAAHQAVHQAAAHQAGIDWAAAFLG</sequence>
<gene>
    <name evidence="1" type="ORF">UVI_02025250</name>
</gene>
<dbReference type="AlphaFoldDB" id="A0A1B5KR34"/>